<evidence type="ECO:0008006" key="4">
    <source>
        <dbReference type="Google" id="ProtNLM"/>
    </source>
</evidence>
<dbReference type="STRING" id="634430.SAMN04488241_10218"/>
<dbReference type="AlphaFoldDB" id="A0A1I5QG44"/>
<evidence type="ECO:0000256" key="1">
    <source>
        <dbReference type="SAM" id="Phobius"/>
    </source>
</evidence>
<dbReference type="Pfam" id="PF11026">
    <property type="entry name" value="DUF2721"/>
    <property type="match status" value="1"/>
</dbReference>
<evidence type="ECO:0000313" key="3">
    <source>
        <dbReference type="Proteomes" id="UP000199586"/>
    </source>
</evidence>
<feature type="transmembrane region" description="Helical" evidence="1">
    <location>
        <begin position="12"/>
        <end position="32"/>
    </location>
</feature>
<keyword evidence="1" id="KW-0812">Transmembrane</keyword>
<proteinExistence type="predicted"/>
<gene>
    <name evidence="2" type="ORF">SAMN04488241_10218</name>
</gene>
<keyword evidence="3" id="KW-1185">Reference proteome</keyword>
<sequence>MSPDADSAAHVVQLALTPAFLLTGIASLLNVFTQRLARISDQVARLAAEPTQRPRQLARLRLRSRLLDAAVLLAAIAGALTCCAALTLFLRALRSGGGGTVLFALFGGALVCAVAGLAAFAAEMGLAGRTVREMVDAEDPAAPPPAP</sequence>
<evidence type="ECO:0000313" key="2">
    <source>
        <dbReference type="EMBL" id="SFP45218.1"/>
    </source>
</evidence>
<name>A0A1I5QG44_9SPHN</name>
<keyword evidence="1" id="KW-0472">Membrane</keyword>
<keyword evidence="1" id="KW-1133">Transmembrane helix</keyword>
<dbReference type="InterPro" id="IPR021279">
    <property type="entry name" value="DUF2721"/>
</dbReference>
<organism evidence="2 3">
    <name type="scientific">Sphingomonas rubra</name>
    <dbReference type="NCBI Taxonomy" id="634430"/>
    <lineage>
        <taxon>Bacteria</taxon>
        <taxon>Pseudomonadati</taxon>
        <taxon>Pseudomonadota</taxon>
        <taxon>Alphaproteobacteria</taxon>
        <taxon>Sphingomonadales</taxon>
        <taxon>Sphingomonadaceae</taxon>
        <taxon>Sphingomonas</taxon>
    </lineage>
</organism>
<protein>
    <recommendedName>
        <fullName evidence="4">DUF2721 domain-containing protein</fullName>
    </recommendedName>
</protein>
<dbReference type="OrthoDB" id="5396182at2"/>
<dbReference type="RefSeq" id="WP_093330924.1">
    <property type="nucleotide sequence ID" value="NZ_FOXP01000002.1"/>
</dbReference>
<dbReference type="EMBL" id="FOXP01000002">
    <property type="protein sequence ID" value="SFP45218.1"/>
    <property type="molecule type" value="Genomic_DNA"/>
</dbReference>
<dbReference type="Proteomes" id="UP000199586">
    <property type="component" value="Unassembled WGS sequence"/>
</dbReference>
<reference evidence="2 3" key="1">
    <citation type="submission" date="2016-10" db="EMBL/GenBank/DDBJ databases">
        <authorList>
            <person name="de Groot N.N."/>
        </authorList>
    </citation>
    <scope>NUCLEOTIDE SEQUENCE [LARGE SCALE GENOMIC DNA]</scope>
    <source>
        <strain evidence="2 3">CGMCC 1.9113</strain>
    </source>
</reference>
<accession>A0A1I5QG44</accession>
<feature type="transmembrane region" description="Helical" evidence="1">
    <location>
        <begin position="101"/>
        <end position="122"/>
    </location>
</feature>
<feature type="transmembrane region" description="Helical" evidence="1">
    <location>
        <begin position="66"/>
        <end position="89"/>
    </location>
</feature>